<dbReference type="Pfam" id="PF21597">
    <property type="entry name" value="TetR_C_43"/>
    <property type="match status" value="1"/>
</dbReference>
<dbReference type="GO" id="GO:0003700">
    <property type="term" value="F:DNA-binding transcription factor activity"/>
    <property type="evidence" value="ECO:0007669"/>
    <property type="project" value="TreeGrafter"/>
</dbReference>
<dbReference type="GO" id="GO:0000976">
    <property type="term" value="F:transcription cis-regulatory region binding"/>
    <property type="evidence" value="ECO:0007669"/>
    <property type="project" value="TreeGrafter"/>
</dbReference>
<keyword evidence="7" id="KW-1185">Reference proteome</keyword>
<dbReference type="AlphaFoldDB" id="A0A316F6E4"/>
<dbReference type="Gene3D" id="1.10.357.10">
    <property type="entry name" value="Tetracycline Repressor, domain 2"/>
    <property type="match status" value="1"/>
</dbReference>
<sequence>MILRYTLSTHKTIRRIRSGPYDERVPKLWNTTVDEHRRAVHAAILDSTAALIAEHGLAVTMSQIAQHTGIGRATLYKYFKDVEAIMVAWHDRQVSDHLRQLSSAIADCTDPGDRLRTALTVYAHLSSTGRDTSHHPAESVQTALALHRAPHLHHAQRHVHDLLTEVIATAAEAGMTRTDVPPAELATYCLHALAAAAASPSPAARDRLVAVTLTGMLPPAG</sequence>
<keyword evidence="1" id="KW-0805">Transcription regulation</keyword>
<evidence type="ECO:0000313" key="6">
    <source>
        <dbReference type="EMBL" id="PWK40444.1"/>
    </source>
</evidence>
<feature type="DNA-binding region" description="H-T-H motif" evidence="4">
    <location>
        <begin position="60"/>
        <end position="79"/>
    </location>
</feature>
<dbReference type="SUPFAM" id="SSF48498">
    <property type="entry name" value="Tetracyclin repressor-like, C-terminal domain"/>
    <property type="match status" value="1"/>
</dbReference>
<reference evidence="6 7" key="1">
    <citation type="submission" date="2018-05" db="EMBL/GenBank/DDBJ databases">
        <title>Genomic Encyclopedia of Archaeal and Bacterial Type Strains, Phase II (KMG-II): from individual species to whole genera.</title>
        <authorList>
            <person name="Goeker M."/>
        </authorList>
    </citation>
    <scope>NUCLEOTIDE SEQUENCE [LARGE SCALE GENOMIC DNA]</scope>
    <source>
        <strain evidence="6 7">DSM 45184</strain>
    </source>
</reference>
<evidence type="ECO:0000256" key="3">
    <source>
        <dbReference type="ARBA" id="ARBA00023163"/>
    </source>
</evidence>
<keyword evidence="2 4" id="KW-0238">DNA-binding</keyword>
<protein>
    <submittedName>
        <fullName evidence="6">TetR family transcriptional regulator</fullName>
    </submittedName>
</protein>
<feature type="domain" description="HTH tetR-type" evidence="5">
    <location>
        <begin position="38"/>
        <end position="97"/>
    </location>
</feature>
<evidence type="ECO:0000256" key="1">
    <source>
        <dbReference type="ARBA" id="ARBA00023015"/>
    </source>
</evidence>
<dbReference type="InterPro" id="IPR050109">
    <property type="entry name" value="HTH-type_TetR-like_transc_reg"/>
</dbReference>
<keyword evidence="3" id="KW-0804">Transcription</keyword>
<dbReference type="PANTHER" id="PTHR30055">
    <property type="entry name" value="HTH-TYPE TRANSCRIPTIONAL REGULATOR RUTR"/>
    <property type="match status" value="1"/>
</dbReference>
<evidence type="ECO:0000313" key="7">
    <source>
        <dbReference type="Proteomes" id="UP000245697"/>
    </source>
</evidence>
<evidence type="ECO:0000256" key="2">
    <source>
        <dbReference type="ARBA" id="ARBA00023125"/>
    </source>
</evidence>
<dbReference type="PANTHER" id="PTHR30055:SF234">
    <property type="entry name" value="HTH-TYPE TRANSCRIPTIONAL REGULATOR BETI"/>
    <property type="match status" value="1"/>
</dbReference>
<dbReference type="InterPro" id="IPR049445">
    <property type="entry name" value="TetR_SbtR-like_C"/>
</dbReference>
<accession>A0A316F6E4</accession>
<dbReference type="Pfam" id="PF00440">
    <property type="entry name" value="TetR_N"/>
    <property type="match status" value="1"/>
</dbReference>
<dbReference type="SUPFAM" id="SSF46689">
    <property type="entry name" value="Homeodomain-like"/>
    <property type="match status" value="1"/>
</dbReference>
<gene>
    <name evidence="6" type="ORF">BC793_11929</name>
</gene>
<comment type="caution">
    <text evidence="6">The sequence shown here is derived from an EMBL/GenBank/DDBJ whole genome shotgun (WGS) entry which is preliminary data.</text>
</comment>
<dbReference type="InterPro" id="IPR001647">
    <property type="entry name" value="HTH_TetR"/>
</dbReference>
<dbReference type="EMBL" id="QGGR01000019">
    <property type="protein sequence ID" value="PWK40444.1"/>
    <property type="molecule type" value="Genomic_DNA"/>
</dbReference>
<dbReference type="Proteomes" id="UP000245697">
    <property type="component" value="Unassembled WGS sequence"/>
</dbReference>
<evidence type="ECO:0000259" key="5">
    <source>
        <dbReference type="PROSITE" id="PS50977"/>
    </source>
</evidence>
<proteinExistence type="predicted"/>
<dbReference type="InterPro" id="IPR036271">
    <property type="entry name" value="Tet_transcr_reg_TetR-rel_C_sf"/>
</dbReference>
<name>A0A316F6E4_9ACTN</name>
<dbReference type="InterPro" id="IPR009057">
    <property type="entry name" value="Homeodomain-like_sf"/>
</dbReference>
<dbReference type="PRINTS" id="PR00455">
    <property type="entry name" value="HTHTETR"/>
</dbReference>
<organism evidence="6 7">
    <name type="scientific">Actinoplanes xinjiangensis</name>
    <dbReference type="NCBI Taxonomy" id="512350"/>
    <lineage>
        <taxon>Bacteria</taxon>
        <taxon>Bacillati</taxon>
        <taxon>Actinomycetota</taxon>
        <taxon>Actinomycetes</taxon>
        <taxon>Micromonosporales</taxon>
        <taxon>Micromonosporaceae</taxon>
        <taxon>Actinoplanes</taxon>
    </lineage>
</organism>
<evidence type="ECO:0000256" key="4">
    <source>
        <dbReference type="PROSITE-ProRule" id="PRU00335"/>
    </source>
</evidence>
<dbReference type="PROSITE" id="PS50977">
    <property type="entry name" value="HTH_TETR_2"/>
    <property type="match status" value="1"/>
</dbReference>